<keyword evidence="2" id="KW-1185">Reference proteome</keyword>
<protein>
    <submittedName>
        <fullName evidence="1">Uncharacterized protein</fullName>
    </submittedName>
</protein>
<dbReference type="EMBL" id="JAWDGP010006494">
    <property type="protein sequence ID" value="KAK3740022.1"/>
    <property type="molecule type" value="Genomic_DNA"/>
</dbReference>
<evidence type="ECO:0000313" key="1">
    <source>
        <dbReference type="EMBL" id="KAK3740022.1"/>
    </source>
</evidence>
<sequence>MPGRNINEEMEHAYTVNFQRHPLPNDNMFLHICSPKSEKVEAEEGLIINKESDLWNLCKNEITSSHLDLNLDLLNFQPRRLYFTEEIV</sequence>
<comment type="caution">
    <text evidence="1">The sequence shown here is derived from an EMBL/GenBank/DDBJ whole genome shotgun (WGS) entry which is preliminary data.</text>
</comment>
<evidence type="ECO:0000313" key="2">
    <source>
        <dbReference type="Proteomes" id="UP001283361"/>
    </source>
</evidence>
<dbReference type="Proteomes" id="UP001283361">
    <property type="component" value="Unassembled WGS sequence"/>
</dbReference>
<gene>
    <name evidence="1" type="ORF">RRG08_005293</name>
</gene>
<organism evidence="1 2">
    <name type="scientific">Elysia crispata</name>
    <name type="common">lettuce slug</name>
    <dbReference type="NCBI Taxonomy" id="231223"/>
    <lineage>
        <taxon>Eukaryota</taxon>
        <taxon>Metazoa</taxon>
        <taxon>Spiralia</taxon>
        <taxon>Lophotrochozoa</taxon>
        <taxon>Mollusca</taxon>
        <taxon>Gastropoda</taxon>
        <taxon>Heterobranchia</taxon>
        <taxon>Euthyneura</taxon>
        <taxon>Panpulmonata</taxon>
        <taxon>Sacoglossa</taxon>
        <taxon>Placobranchoidea</taxon>
        <taxon>Plakobranchidae</taxon>
        <taxon>Elysia</taxon>
    </lineage>
</organism>
<accession>A0AAE0YD97</accession>
<proteinExistence type="predicted"/>
<name>A0AAE0YD97_9GAST</name>
<dbReference type="AlphaFoldDB" id="A0AAE0YD97"/>
<reference evidence="1" key="1">
    <citation type="journal article" date="2023" name="G3 (Bethesda)">
        <title>A reference genome for the long-term kleptoplast-retaining sea slug Elysia crispata morphotype clarki.</title>
        <authorList>
            <person name="Eastman K.E."/>
            <person name="Pendleton A.L."/>
            <person name="Shaikh M.A."/>
            <person name="Suttiyut T."/>
            <person name="Ogas R."/>
            <person name="Tomko P."/>
            <person name="Gavelis G."/>
            <person name="Widhalm J.R."/>
            <person name="Wisecaver J.H."/>
        </authorList>
    </citation>
    <scope>NUCLEOTIDE SEQUENCE</scope>
    <source>
        <strain evidence="1">ECLA1</strain>
    </source>
</reference>